<organism evidence="9 10">
    <name type="scientific">Idiomarina fontislapidosi</name>
    <dbReference type="NCBI Taxonomy" id="263723"/>
    <lineage>
        <taxon>Bacteria</taxon>
        <taxon>Pseudomonadati</taxon>
        <taxon>Pseudomonadota</taxon>
        <taxon>Gammaproteobacteria</taxon>
        <taxon>Alteromonadales</taxon>
        <taxon>Idiomarinaceae</taxon>
        <taxon>Idiomarina</taxon>
    </lineage>
</organism>
<dbReference type="SUPFAM" id="SSF53720">
    <property type="entry name" value="ALDH-like"/>
    <property type="match status" value="1"/>
</dbReference>
<dbReference type="RefSeq" id="WP_110575144.1">
    <property type="nucleotide sequence ID" value="NZ_PIPV01000007.1"/>
</dbReference>
<dbReference type="InterPro" id="IPR016161">
    <property type="entry name" value="Ald_DH/histidinol_DH"/>
</dbReference>
<sequence length="461" mass="51293">MSTTPSVTELFTSLSNTYKTGLSRPVFWRKQQLEGIKRFLTHEQHAIEQALADDLGKHPSESRLTELNYLLSHIDYTLKHLAKWIKPTRVRTPLLAWPGSSQLYPEPLGTVLVLGAWNYPLQLLIAPAIAAIAAGNCVVLKPSEHAPKTAEVIANKLSDYIDSHAIKVVTGDVAIADQLTQLPFDHIFYTGGSNGARAVLRNAATHLTPTTLELGGKSPAIVSEDCDLEVTARRIVWGKYLNAGQTCIAPDYVLVQDTVRDALIEQIKRQIETFYGADPQQSDDYGRIISVNHWQRLIKLMEGTEVLTGGDYKRKEKYIAPTLINLDGLDDQHPLHHEEIFGPLLPIKSVSSIQTAIDYVNAKPKPLACYAFSKSNRTLAQIKTHVSAGSYCANDTLMFMLNEELPFGGVGQSGMGRYHGKFGFDTLSHHKSVMTRSFKFDVALRYPPYTQLKDKVLAWLK</sequence>
<dbReference type="EMBL" id="PIPV01000007">
    <property type="protein sequence ID" value="RUO52468.1"/>
    <property type="molecule type" value="Genomic_DNA"/>
</dbReference>
<dbReference type="InterPro" id="IPR016162">
    <property type="entry name" value="Ald_DH_N"/>
</dbReference>
<evidence type="ECO:0000256" key="4">
    <source>
        <dbReference type="PIRNR" id="PIRNR036492"/>
    </source>
</evidence>
<dbReference type="GO" id="GO:0005737">
    <property type="term" value="C:cytoplasm"/>
    <property type="evidence" value="ECO:0007669"/>
    <property type="project" value="TreeGrafter"/>
</dbReference>
<evidence type="ECO:0000313" key="10">
    <source>
        <dbReference type="Proteomes" id="UP000287330"/>
    </source>
</evidence>
<feature type="active site" evidence="5 6">
    <location>
        <position position="213"/>
    </location>
</feature>
<dbReference type="GO" id="GO:0006081">
    <property type="term" value="P:aldehyde metabolic process"/>
    <property type="evidence" value="ECO:0007669"/>
    <property type="project" value="InterPro"/>
</dbReference>
<dbReference type="InterPro" id="IPR016160">
    <property type="entry name" value="Ald_DH_CS_CYS"/>
</dbReference>
<dbReference type="Gene3D" id="3.40.605.10">
    <property type="entry name" value="Aldehyde Dehydrogenase, Chain A, domain 1"/>
    <property type="match status" value="1"/>
</dbReference>
<feature type="domain" description="Aldehyde dehydrogenase" evidence="8">
    <location>
        <begin position="26"/>
        <end position="433"/>
    </location>
</feature>
<dbReference type="OrthoDB" id="9812625at2"/>
<evidence type="ECO:0000256" key="7">
    <source>
        <dbReference type="RuleBase" id="RU003345"/>
    </source>
</evidence>
<dbReference type="InterPro" id="IPR016163">
    <property type="entry name" value="Ald_DH_C"/>
</dbReference>
<dbReference type="Pfam" id="PF00171">
    <property type="entry name" value="Aldedh"/>
    <property type="match status" value="1"/>
</dbReference>
<dbReference type="CDD" id="cd07087">
    <property type="entry name" value="ALDH_F3-13-14_CALDH-like"/>
    <property type="match status" value="1"/>
</dbReference>
<dbReference type="PROSITE" id="PS00687">
    <property type="entry name" value="ALDEHYDE_DEHYDR_GLU"/>
    <property type="match status" value="1"/>
</dbReference>
<dbReference type="Proteomes" id="UP000287330">
    <property type="component" value="Unassembled WGS sequence"/>
</dbReference>
<evidence type="ECO:0000256" key="5">
    <source>
        <dbReference type="PIRSR" id="PIRSR036492-1"/>
    </source>
</evidence>
<dbReference type="InterPro" id="IPR012394">
    <property type="entry name" value="Aldehyde_DH_NAD(P)"/>
</dbReference>
<comment type="similarity">
    <text evidence="1 4 7">Belongs to the aldehyde dehydrogenase family.</text>
</comment>
<evidence type="ECO:0000313" key="9">
    <source>
        <dbReference type="EMBL" id="RUO52468.1"/>
    </source>
</evidence>
<dbReference type="GO" id="GO:0004029">
    <property type="term" value="F:aldehyde dehydrogenase (NAD+) activity"/>
    <property type="evidence" value="ECO:0007669"/>
    <property type="project" value="TreeGrafter"/>
</dbReference>
<evidence type="ECO:0000256" key="2">
    <source>
        <dbReference type="ARBA" id="ARBA00023002"/>
    </source>
</evidence>
<evidence type="ECO:0000256" key="3">
    <source>
        <dbReference type="ARBA" id="ARBA00023027"/>
    </source>
</evidence>
<dbReference type="InterPro" id="IPR015590">
    <property type="entry name" value="Aldehyde_DH_dom"/>
</dbReference>
<gene>
    <name evidence="9" type="ORF">CWE25_09055</name>
</gene>
<evidence type="ECO:0000259" key="8">
    <source>
        <dbReference type="Pfam" id="PF00171"/>
    </source>
</evidence>
<keyword evidence="2 4" id="KW-0560">Oxidoreductase</keyword>
<accession>A0A432XUP2</accession>
<feature type="active site" evidence="5">
    <location>
        <position position="247"/>
    </location>
</feature>
<keyword evidence="3" id="KW-0520">NAD</keyword>
<dbReference type="PANTHER" id="PTHR43570:SF16">
    <property type="entry name" value="ALDEHYDE DEHYDROGENASE TYPE III, ISOFORM Q"/>
    <property type="match status" value="1"/>
</dbReference>
<evidence type="ECO:0000256" key="6">
    <source>
        <dbReference type="PROSITE-ProRule" id="PRU10007"/>
    </source>
</evidence>
<dbReference type="FunFam" id="3.40.309.10:FF:000003">
    <property type="entry name" value="Aldehyde dehydrogenase"/>
    <property type="match status" value="1"/>
</dbReference>
<dbReference type="InterPro" id="IPR029510">
    <property type="entry name" value="Ald_DH_CS_GLU"/>
</dbReference>
<keyword evidence="10" id="KW-1185">Reference proteome</keyword>
<dbReference type="PROSITE" id="PS00070">
    <property type="entry name" value="ALDEHYDE_DEHYDR_CYS"/>
    <property type="match status" value="1"/>
</dbReference>
<dbReference type="AlphaFoldDB" id="A0A432XUP2"/>
<dbReference type="Gene3D" id="3.40.309.10">
    <property type="entry name" value="Aldehyde Dehydrogenase, Chain A, domain 2"/>
    <property type="match status" value="1"/>
</dbReference>
<protein>
    <recommendedName>
        <fullName evidence="4">Aldehyde dehydrogenase</fullName>
    </recommendedName>
</protein>
<dbReference type="FunFam" id="3.40.605.10:FF:000004">
    <property type="entry name" value="Aldehyde dehydrogenase"/>
    <property type="match status" value="1"/>
</dbReference>
<reference evidence="10" key="1">
    <citation type="journal article" date="2018" name="Front. Microbiol.">
        <title>Genome-Based Analysis Reveals the Taxonomy and Diversity of the Family Idiomarinaceae.</title>
        <authorList>
            <person name="Liu Y."/>
            <person name="Lai Q."/>
            <person name="Shao Z."/>
        </authorList>
    </citation>
    <scope>NUCLEOTIDE SEQUENCE [LARGE SCALE GENOMIC DNA]</scope>
    <source>
        <strain evidence="10">F23</strain>
    </source>
</reference>
<dbReference type="PIRSF" id="PIRSF036492">
    <property type="entry name" value="ALDH"/>
    <property type="match status" value="1"/>
</dbReference>
<dbReference type="PANTHER" id="PTHR43570">
    <property type="entry name" value="ALDEHYDE DEHYDROGENASE"/>
    <property type="match status" value="1"/>
</dbReference>
<evidence type="ECO:0000256" key="1">
    <source>
        <dbReference type="ARBA" id="ARBA00009986"/>
    </source>
</evidence>
<name>A0A432XUP2_9GAMM</name>
<comment type="caution">
    <text evidence="9">The sequence shown here is derived from an EMBL/GenBank/DDBJ whole genome shotgun (WGS) entry which is preliminary data.</text>
</comment>
<proteinExistence type="inferred from homology"/>